<protein>
    <submittedName>
        <fullName evidence="2">Uncharacterized protein</fullName>
    </submittedName>
</protein>
<gene>
    <name evidence="2" type="ORF">BD289DRAFT_428367</name>
</gene>
<name>A0A2T3AE96_9PEZI</name>
<sequence length="113" mass="11806">MVVVAILGLVHEQSLSKGSQVTLGNAIAILIIGSVSCESYSAWRSVTVMGMTVIDMVHSLDTVVTSVIHLMTVLLNLARQGRTRRGAQAVCCSLRSAAAAGNARPSAPRVTCV</sequence>
<keyword evidence="1" id="KW-0472">Membrane</keyword>
<feature type="transmembrane region" description="Helical" evidence="1">
    <location>
        <begin position="62"/>
        <end position="78"/>
    </location>
</feature>
<dbReference type="InParanoid" id="A0A2T3AE96"/>
<dbReference type="EMBL" id="KZ678403">
    <property type="protein sequence ID" value="PSR93950.1"/>
    <property type="molecule type" value="Genomic_DNA"/>
</dbReference>
<feature type="transmembrane region" description="Helical" evidence="1">
    <location>
        <begin position="21"/>
        <end position="42"/>
    </location>
</feature>
<dbReference type="Proteomes" id="UP000241462">
    <property type="component" value="Unassembled WGS sequence"/>
</dbReference>
<evidence type="ECO:0000256" key="1">
    <source>
        <dbReference type="SAM" id="Phobius"/>
    </source>
</evidence>
<organism evidence="2 3">
    <name type="scientific">Coniella lustricola</name>
    <dbReference type="NCBI Taxonomy" id="2025994"/>
    <lineage>
        <taxon>Eukaryota</taxon>
        <taxon>Fungi</taxon>
        <taxon>Dikarya</taxon>
        <taxon>Ascomycota</taxon>
        <taxon>Pezizomycotina</taxon>
        <taxon>Sordariomycetes</taxon>
        <taxon>Sordariomycetidae</taxon>
        <taxon>Diaporthales</taxon>
        <taxon>Schizoparmaceae</taxon>
        <taxon>Coniella</taxon>
    </lineage>
</organism>
<evidence type="ECO:0000313" key="2">
    <source>
        <dbReference type="EMBL" id="PSR93950.1"/>
    </source>
</evidence>
<dbReference type="AlphaFoldDB" id="A0A2T3AE96"/>
<evidence type="ECO:0000313" key="3">
    <source>
        <dbReference type="Proteomes" id="UP000241462"/>
    </source>
</evidence>
<accession>A0A2T3AE96</accession>
<proteinExistence type="predicted"/>
<keyword evidence="1" id="KW-0812">Transmembrane</keyword>
<keyword evidence="3" id="KW-1185">Reference proteome</keyword>
<keyword evidence="1" id="KW-1133">Transmembrane helix</keyword>
<reference evidence="2 3" key="1">
    <citation type="journal article" date="2018" name="Mycol. Prog.">
        <title>Coniella lustricola, a new species from submerged detritus.</title>
        <authorList>
            <person name="Raudabaugh D.B."/>
            <person name="Iturriaga T."/>
            <person name="Carver A."/>
            <person name="Mondo S."/>
            <person name="Pangilinan J."/>
            <person name="Lipzen A."/>
            <person name="He G."/>
            <person name="Amirebrahimi M."/>
            <person name="Grigoriev I.V."/>
            <person name="Miller A.N."/>
        </authorList>
    </citation>
    <scope>NUCLEOTIDE SEQUENCE [LARGE SCALE GENOMIC DNA]</scope>
    <source>
        <strain evidence="2 3">B22-T-1</strain>
    </source>
</reference>